<feature type="region of interest" description="Disordered" evidence="1">
    <location>
        <begin position="1"/>
        <end position="22"/>
    </location>
</feature>
<evidence type="ECO:0000313" key="4">
    <source>
        <dbReference type="EMBL" id="KAK1651565.1"/>
    </source>
</evidence>
<feature type="compositionally biased region" description="Low complexity" evidence="1">
    <location>
        <begin position="237"/>
        <end position="267"/>
    </location>
</feature>
<dbReference type="Pfam" id="PF13976">
    <property type="entry name" value="gag_pre-integrs"/>
    <property type="match status" value="1"/>
</dbReference>
<name>A0AAD8SG42_LOLMU</name>
<dbReference type="InterPro" id="IPR025724">
    <property type="entry name" value="GAG-pre-integrase_dom"/>
</dbReference>
<sequence>MHPMAGPSHGADLLGPRPHALPPRPAQGFMAMPALSYVPPSPATFTYNGYLAYGAPSTPTWDPSALASYFNTMSLQAPHEWVMDTGASAHMSSDAGNLNSLIGAVILRCSSSGDLYPVTALPHALTAVTADSTLWHRRLGHPGPDVFRRLISSTSLPINKDDDMIDVPDSVPMPPMHTGLRQPAEACRSAGPPPVSTAPAASTPRMPSSSAHSPAHASASSGRSTASTAQQLPDQEPAFSAASASSSDDLDDAASGSASPSSSSSTAPPRPSSPPPARQMITRRQAGKVIGPRPRLNLHATPVVAPSPVPKSVHGALKDPNWLAAMTAEYGALLANDTWDFVRPPANANIVSGKWVFRHKFKPDGSLDRYKARWVLRGFSQEHGIDFDETFSPVVKPATIRVLTTKTHRRVATGNTKSQEAPRTAGGPWSLGRRPAKIRHARPMLVQCVPPYLVGKVMDCFD</sequence>
<proteinExistence type="predicted"/>
<evidence type="ECO:0008006" key="6">
    <source>
        <dbReference type="Google" id="ProtNLM"/>
    </source>
</evidence>
<dbReference type="Pfam" id="PF07727">
    <property type="entry name" value="RVT_2"/>
    <property type="match status" value="1"/>
</dbReference>
<feature type="domain" description="Reverse transcriptase Ty1/copia-type" evidence="2">
    <location>
        <begin position="336"/>
        <end position="405"/>
    </location>
</feature>
<evidence type="ECO:0000259" key="2">
    <source>
        <dbReference type="Pfam" id="PF07727"/>
    </source>
</evidence>
<evidence type="ECO:0000313" key="5">
    <source>
        <dbReference type="Proteomes" id="UP001231189"/>
    </source>
</evidence>
<dbReference type="EMBL" id="JAUUTY010000004">
    <property type="protein sequence ID" value="KAK1651565.1"/>
    <property type="molecule type" value="Genomic_DNA"/>
</dbReference>
<reference evidence="4" key="1">
    <citation type="submission" date="2023-07" db="EMBL/GenBank/DDBJ databases">
        <title>A chromosome-level genome assembly of Lolium multiflorum.</title>
        <authorList>
            <person name="Chen Y."/>
            <person name="Copetti D."/>
            <person name="Kolliker R."/>
            <person name="Studer B."/>
        </authorList>
    </citation>
    <scope>NUCLEOTIDE SEQUENCE</scope>
    <source>
        <strain evidence="4">02402/16</strain>
        <tissue evidence="4">Leaf</tissue>
    </source>
</reference>
<dbReference type="AlphaFoldDB" id="A0AAD8SG42"/>
<evidence type="ECO:0000256" key="1">
    <source>
        <dbReference type="SAM" id="MobiDB-lite"/>
    </source>
</evidence>
<keyword evidence="5" id="KW-1185">Reference proteome</keyword>
<evidence type="ECO:0000259" key="3">
    <source>
        <dbReference type="Pfam" id="PF13976"/>
    </source>
</evidence>
<feature type="domain" description="GAG-pre-integrase" evidence="3">
    <location>
        <begin position="123"/>
        <end position="160"/>
    </location>
</feature>
<feature type="region of interest" description="Disordered" evidence="1">
    <location>
        <begin position="158"/>
        <end position="278"/>
    </location>
</feature>
<protein>
    <recommendedName>
        <fullName evidence="6">Reverse transcriptase Ty1/copia-type domain-containing protein</fullName>
    </recommendedName>
</protein>
<comment type="caution">
    <text evidence="4">The sequence shown here is derived from an EMBL/GenBank/DDBJ whole genome shotgun (WGS) entry which is preliminary data.</text>
</comment>
<organism evidence="4 5">
    <name type="scientific">Lolium multiflorum</name>
    <name type="common">Italian ryegrass</name>
    <name type="synonym">Lolium perenne subsp. multiflorum</name>
    <dbReference type="NCBI Taxonomy" id="4521"/>
    <lineage>
        <taxon>Eukaryota</taxon>
        <taxon>Viridiplantae</taxon>
        <taxon>Streptophyta</taxon>
        <taxon>Embryophyta</taxon>
        <taxon>Tracheophyta</taxon>
        <taxon>Spermatophyta</taxon>
        <taxon>Magnoliopsida</taxon>
        <taxon>Liliopsida</taxon>
        <taxon>Poales</taxon>
        <taxon>Poaceae</taxon>
        <taxon>BOP clade</taxon>
        <taxon>Pooideae</taxon>
        <taxon>Poodae</taxon>
        <taxon>Poeae</taxon>
        <taxon>Poeae Chloroplast Group 2 (Poeae type)</taxon>
        <taxon>Loliodinae</taxon>
        <taxon>Loliinae</taxon>
        <taxon>Lolium</taxon>
    </lineage>
</organism>
<gene>
    <name evidence="4" type="ORF">QYE76_069370</name>
</gene>
<feature type="compositionally biased region" description="Low complexity" evidence="1">
    <location>
        <begin position="197"/>
        <end position="229"/>
    </location>
</feature>
<dbReference type="Proteomes" id="UP001231189">
    <property type="component" value="Unassembled WGS sequence"/>
</dbReference>
<feature type="compositionally biased region" description="Pro residues" evidence="1">
    <location>
        <begin position="268"/>
        <end position="277"/>
    </location>
</feature>
<dbReference type="InterPro" id="IPR013103">
    <property type="entry name" value="RVT_2"/>
</dbReference>
<feature type="region of interest" description="Disordered" evidence="1">
    <location>
        <begin position="411"/>
        <end position="433"/>
    </location>
</feature>
<accession>A0AAD8SG42</accession>